<dbReference type="SUPFAM" id="SSF47384">
    <property type="entry name" value="Homodimeric domain of signal transducing histidine kinase"/>
    <property type="match status" value="1"/>
</dbReference>
<dbReference type="KEGG" id="geo:Geob_1114"/>
<evidence type="ECO:0000259" key="10">
    <source>
        <dbReference type="PROSITE" id="PS50112"/>
    </source>
</evidence>
<dbReference type="InterPro" id="IPR004358">
    <property type="entry name" value="Sig_transdc_His_kin-like_C"/>
</dbReference>
<dbReference type="eggNOG" id="COG2205">
    <property type="taxonomic scope" value="Bacteria"/>
</dbReference>
<dbReference type="SMART" id="SM00388">
    <property type="entry name" value="HisKA"/>
    <property type="match status" value="1"/>
</dbReference>
<evidence type="ECO:0000256" key="6">
    <source>
        <dbReference type="ARBA" id="ARBA00023012"/>
    </source>
</evidence>
<dbReference type="STRING" id="316067.Geob_1114"/>
<dbReference type="SMART" id="SM00065">
    <property type="entry name" value="GAF"/>
    <property type="match status" value="1"/>
</dbReference>
<feature type="transmembrane region" description="Helical" evidence="8">
    <location>
        <begin position="12"/>
        <end position="32"/>
    </location>
</feature>
<dbReference type="EC" id="2.7.13.3" evidence="2"/>
<keyword evidence="8" id="KW-0812">Transmembrane</keyword>
<protein>
    <recommendedName>
        <fullName evidence="2">histidine kinase</fullName>
        <ecNumber evidence="2">2.7.13.3</ecNumber>
    </recommendedName>
</protein>
<evidence type="ECO:0000256" key="5">
    <source>
        <dbReference type="ARBA" id="ARBA00022777"/>
    </source>
</evidence>
<dbReference type="InterPro" id="IPR000014">
    <property type="entry name" value="PAS"/>
</dbReference>
<dbReference type="CDD" id="cd00130">
    <property type="entry name" value="PAS"/>
    <property type="match status" value="1"/>
</dbReference>
<evidence type="ECO:0000313" key="11">
    <source>
        <dbReference type="EMBL" id="ACM19474.1"/>
    </source>
</evidence>
<evidence type="ECO:0000256" key="1">
    <source>
        <dbReference type="ARBA" id="ARBA00000085"/>
    </source>
</evidence>
<dbReference type="InterPro" id="IPR036097">
    <property type="entry name" value="HisK_dim/P_sf"/>
</dbReference>
<reference evidence="11 12" key="1">
    <citation type="submission" date="2009-01" db="EMBL/GenBank/DDBJ databases">
        <title>Complete sequence of Geobacter sp. FRC-32.</title>
        <authorList>
            <consortium name="US DOE Joint Genome Institute"/>
            <person name="Lucas S."/>
            <person name="Copeland A."/>
            <person name="Lapidus A."/>
            <person name="Glavina del Rio T."/>
            <person name="Dalin E."/>
            <person name="Tice H."/>
            <person name="Bruce D."/>
            <person name="Goodwin L."/>
            <person name="Pitluck S."/>
            <person name="Saunders E."/>
            <person name="Brettin T."/>
            <person name="Detter J.C."/>
            <person name="Han C."/>
            <person name="Larimer F."/>
            <person name="Land M."/>
            <person name="Hauser L."/>
            <person name="Kyrpides N."/>
            <person name="Ovchinnikova G."/>
            <person name="Kostka J."/>
            <person name="Richardson P."/>
        </authorList>
    </citation>
    <scope>NUCLEOTIDE SEQUENCE [LARGE SCALE GENOMIC DNA]</scope>
    <source>
        <strain evidence="12">DSM 22248 / JCM 15807 / FRC-32</strain>
    </source>
</reference>
<evidence type="ECO:0000259" key="9">
    <source>
        <dbReference type="PROSITE" id="PS50109"/>
    </source>
</evidence>
<keyword evidence="6" id="KW-0902">Two-component regulatory system</keyword>
<dbReference type="InterPro" id="IPR029016">
    <property type="entry name" value="GAF-like_dom_sf"/>
</dbReference>
<dbReference type="InterPro" id="IPR036890">
    <property type="entry name" value="HATPase_C_sf"/>
</dbReference>
<dbReference type="OrthoDB" id="5522808at2"/>
<dbReference type="InterPro" id="IPR005467">
    <property type="entry name" value="His_kinase_dom"/>
</dbReference>
<dbReference type="Proteomes" id="UP000007721">
    <property type="component" value="Chromosome"/>
</dbReference>
<dbReference type="InterPro" id="IPR050736">
    <property type="entry name" value="Sensor_HK_Regulatory"/>
</dbReference>
<dbReference type="PANTHER" id="PTHR43711:SF31">
    <property type="entry name" value="HISTIDINE KINASE"/>
    <property type="match status" value="1"/>
</dbReference>
<dbReference type="Pfam" id="PF00512">
    <property type="entry name" value="HisKA"/>
    <property type="match status" value="1"/>
</dbReference>
<evidence type="ECO:0000256" key="4">
    <source>
        <dbReference type="ARBA" id="ARBA00022679"/>
    </source>
</evidence>
<dbReference type="InterPro" id="IPR035965">
    <property type="entry name" value="PAS-like_dom_sf"/>
</dbReference>
<evidence type="ECO:0000256" key="2">
    <source>
        <dbReference type="ARBA" id="ARBA00012438"/>
    </source>
</evidence>
<dbReference type="Pfam" id="PF13185">
    <property type="entry name" value="GAF_2"/>
    <property type="match status" value="1"/>
</dbReference>
<dbReference type="SMART" id="SM00091">
    <property type="entry name" value="PAS"/>
    <property type="match status" value="1"/>
</dbReference>
<gene>
    <name evidence="11" type="ordered locus">Geob_1114</name>
</gene>
<dbReference type="Gene3D" id="1.10.287.130">
    <property type="match status" value="1"/>
</dbReference>
<evidence type="ECO:0000313" key="12">
    <source>
        <dbReference type="Proteomes" id="UP000007721"/>
    </source>
</evidence>
<dbReference type="CDD" id="cd00082">
    <property type="entry name" value="HisKA"/>
    <property type="match status" value="1"/>
</dbReference>
<keyword evidence="5 11" id="KW-0418">Kinase</keyword>
<dbReference type="Gene3D" id="3.30.450.20">
    <property type="entry name" value="PAS domain"/>
    <property type="match status" value="1"/>
</dbReference>
<dbReference type="Gene3D" id="3.30.565.10">
    <property type="entry name" value="Histidine kinase-like ATPase, C-terminal domain"/>
    <property type="match status" value="1"/>
</dbReference>
<evidence type="ECO:0000256" key="7">
    <source>
        <dbReference type="SAM" id="Coils"/>
    </source>
</evidence>
<dbReference type="GO" id="GO:0000155">
    <property type="term" value="F:phosphorelay sensor kinase activity"/>
    <property type="evidence" value="ECO:0007669"/>
    <property type="project" value="InterPro"/>
</dbReference>
<dbReference type="RefSeq" id="WP_012646203.1">
    <property type="nucleotide sequence ID" value="NC_011979.1"/>
</dbReference>
<name>B9M364_GEODF</name>
<dbReference type="SUPFAM" id="SSF55874">
    <property type="entry name" value="ATPase domain of HSP90 chaperone/DNA topoisomerase II/histidine kinase"/>
    <property type="match status" value="1"/>
</dbReference>
<dbReference type="AlphaFoldDB" id="B9M364"/>
<dbReference type="SUPFAM" id="SSF55781">
    <property type="entry name" value="GAF domain-like"/>
    <property type="match status" value="1"/>
</dbReference>
<dbReference type="PROSITE" id="PS50112">
    <property type="entry name" value="PAS"/>
    <property type="match status" value="1"/>
</dbReference>
<keyword evidence="4" id="KW-0808">Transferase</keyword>
<feature type="domain" description="Histidine kinase" evidence="9">
    <location>
        <begin position="427"/>
        <end position="678"/>
    </location>
</feature>
<dbReference type="SUPFAM" id="SSF55785">
    <property type="entry name" value="PYP-like sensor domain (PAS domain)"/>
    <property type="match status" value="1"/>
</dbReference>
<dbReference type="InterPro" id="IPR003661">
    <property type="entry name" value="HisK_dim/P_dom"/>
</dbReference>
<dbReference type="PROSITE" id="PS50109">
    <property type="entry name" value="HIS_KIN"/>
    <property type="match status" value="1"/>
</dbReference>
<dbReference type="PRINTS" id="PR00344">
    <property type="entry name" value="BCTRLSENSOR"/>
</dbReference>
<comment type="catalytic activity">
    <reaction evidence="1">
        <text>ATP + protein L-histidine = ADP + protein N-phospho-L-histidine.</text>
        <dbReference type="EC" id="2.7.13.3"/>
    </reaction>
</comment>
<keyword evidence="8" id="KW-1133">Transmembrane helix</keyword>
<dbReference type="Pfam" id="PF02518">
    <property type="entry name" value="HATPase_c"/>
    <property type="match status" value="1"/>
</dbReference>
<dbReference type="HOGENOM" id="CLU_435310_0_0_7"/>
<evidence type="ECO:0000256" key="3">
    <source>
        <dbReference type="ARBA" id="ARBA00022553"/>
    </source>
</evidence>
<proteinExistence type="predicted"/>
<dbReference type="CDD" id="cd00075">
    <property type="entry name" value="HATPase"/>
    <property type="match status" value="1"/>
</dbReference>
<dbReference type="EMBL" id="CP001390">
    <property type="protein sequence ID" value="ACM19474.1"/>
    <property type="molecule type" value="Genomic_DNA"/>
</dbReference>
<dbReference type="NCBIfam" id="TIGR00229">
    <property type="entry name" value="sensory_box"/>
    <property type="match status" value="1"/>
</dbReference>
<dbReference type="Gene3D" id="3.30.450.40">
    <property type="match status" value="1"/>
</dbReference>
<feature type="coiled-coil region" evidence="7">
    <location>
        <begin position="66"/>
        <end position="93"/>
    </location>
</feature>
<dbReference type="Pfam" id="PF13426">
    <property type="entry name" value="PAS_9"/>
    <property type="match status" value="1"/>
</dbReference>
<dbReference type="InterPro" id="IPR003018">
    <property type="entry name" value="GAF"/>
</dbReference>
<keyword evidence="12" id="KW-1185">Reference proteome</keyword>
<accession>B9M364</accession>
<dbReference type="InterPro" id="IPR003594">
    <property type="entry name" value="HATPase_dom"/>
</dbReference>
<feature type="domain" description="PAS" evidence="10">
    <location>
        <begin position="83"/>
        <end position="154"/>
    </location>
</feature>
<evidence type="ECO:0000256" key="8">
    <source>
        <dbReference type="SAM" id="Phobius"/>
    </source>
</evidence>
<organism evidence="11 12">
    <name type="scientific">Geotalea daltonii (strain DSM 22248 / JCM 15807 / FRC-32)</name>
    <name type="common">Geobacter daltonii</name>
    <dbReference type="NCBI Taxonomy" id="316067"/>
    <lineage>
        <taxon>Bacteria</taxon>
        <taxon>Pseudomonadati</taxon>
        <taxon>Thermodesulfobacteriota</taxon>
        <taxon>Desulfuromonadia</taxon>
        <taxon>Geobacterales</taxon>
        <taxon>Geobacteraceae</taxon>
        <taxon>Geotalea</taxon>
    </lineage>
</organism>
<keyword evidence="3" id="KW-0597">Phosphoprotein</keyword>
<dbReference type="PANTHER" id="PTHR43711">
    <property type="entry name" value="TWO-COMPONENT HISTIDINE KINASE"/>
    <property type="match status" value="1"/>
</dbReference>
<sequence>MTSARKKTAVKILILSIGLMLSGLIAEALLPAAVFSPLLHLAVVVLLAVSLVILKVAGGTTRTHRESEYSHELQEMQREVDKTIRRYKSLLEGAGNAIFVFNADSGILEEVNRKGCELLGFSKEEMAAMRGKDLVLEDEQGKFTLMVYRVKRRGRAHSDGITFKKSDGSSFLGEIDARLIDLGDENLVHVIVRDVTYRHRAKLEIQQRNRELSILNNILAGTQTSDLQTVLETTIKETLEIFSAEGGTIHLLEDDGKSQVLAASINISPELNAKLAHNKLQCASDCRLSSVQRCHVLNSLEEFPCHIAMAAAEEGWQCITAAPLVAKTDLIGIMHILTRAEQHYTTEELRFLSTMGSQIGIVIEQSRLFSELNWKNEELLRSHRLLEKSSNKLAVSQNRLRKNLTLVERANAELERFDRMKSHFIGMISHEFKTPLTSVLGGAEYLLNLDNRDLSVEQRRMLEMIYNGGHRLNEIVSDLLTVIKLETSASPVKKVSLQLSEIIETLQEQFKPLLNERKQTLSFRNKEALPYFNGDREYLEEVFNELLENAMKFTPDGGEIIIKGRVVDRQALAEKAELLIRFNPGFYEHQSGSCYLEVQVQDSGIGIRVDEQLKIFDKFYEVGDIRHHSSGKHKFQGKGTGLGLAIVKGMVEAHGGMVWVESSAGSGSSFFLLLPLEEIPGQPTLPFVQQEALPFLTGL</sequence>
<keyword evidence="7" id="KW-0175">Coiled coil</keyword>
<dbReference type="SMART" id="SM00387">
    <property type="entry name" value="HATPase_c"/>
    <property type="match status" value="1"/>
</dbReference>
<keyword evidence="8" id="KW-0472">Membrane</keyword>